<dbReference type="PANTHER" id="PTHR10572">
    <property type="entry name" value="3-HYDROXY-3-METHYLGLUTARYL-COENZYME A REDUCTASE"/>
    <property type="match status" value="1"/>
</dbReference>
<dbReference type="OrthoDB" id="310654at2759"/>
<dbReference type="PROSITE" id="PS01192">
    <property type="entry name" value="HMG_COA_REDUCTASE_3"/>
    <property type="match status" value="1"/>
</dbReference>
<accession>A0A0R3TIW2</accession>
<dbReference type="WBParaSite" id="HNAJ_0000700301-mRNA-1">
    <property type="protein sequence ID" value="HNAJ_0000700301-mRNA-1"/>
    <property type="gene ID" value="HNAJ_0000700301"/>
</dbReference>
<protein>
    <recommendedName>
        <fullName evidence="2">hydroxymethylglutaryl-CoA reductase (NADPH)</fullName>
        <ecNumber evidence="2">1.1.1.34</ecNumber>
    </recommendedName>
</protein>
<dbReference type="EMBL" id="UZAE01009566">
    <property type="protein sequence ID" value="VDO02858.1"/>
    <property type="molecule type" value="Genomic_DNA"/>
</dbReference>
<reference evidence="3 4" key="2">
    <citation type="submission" date="2018-11" db="EMBL/GenBank/DDBJ databases">
        <authorList>
            <consortium name="Pathogen Informatics"/>
        </authorList>
    </citation>
    <scope>NUCLEOTIDE SEQUENCE [LARGE SCALE GENOMIC DNA]</scope>
</reference>
<dbReference type="GO" id="GO:0004420">
    <property type="term" value="F:hydroxymethylglutaryl-CoA reductase (NADPH) activity"/>
    <property type="evidence" value="ECO:0007669"/>
    <property type="project" value="UniProtKB-EC"/>
</dbReference>
<dbReference type="InterPro" id="IPR023076">
    <property type="entry name" value="HMG_CoA_Rdtase_CS"/>
</dbReference>
<proteinExistence type="predicted"/>
<gene>
    <name evidence="3" type="ORF">HNAJ_LOCUS6998</name>
</gene>
<comment type="pathway">
    <text evidence="1">Metabolic intermediate biosynthesis; (R)-mevalonate biosynthesis; (R)-mevalonate from acetyl-CoA: step 3/3.</text>
</comment>
<dbReference type="EC" id="1.1.1.34" evidence="2"/>
<dbReference type="Proteomes" id="UP000278807">
    <property type="component" value="Unassembled WGS sequence"/>
</dbReference>
<dbReference type="PROSITE" id="PS00318">
    <property type="entry name" value="HMG_COA_REDUCTASE_2"/>
    <property type="match status" value="1"/>
</dbReference>
<dbReference type="SUPFAM" id="SSF56542">
    <property type="entry name" value="Substrate-binding domain of HMG-CoA reductase"/>
    <property type="match status" value="1"/>
</dbReference>
<dbReference type="GO" id="GO:0015936">
    <property type="term" value="P:coenzyme A metabolic process"/>
    <property type="evidence" value="ECO:0007669"/>
    <property type="project" value="InterPro"/>
</dbReference>
<sequence length="157" mass="16773">MRRLGNCRVGNCLRYWLCNDSTASSGWRPCLSHQYSPLARMDFKFNPVSQSPLVVDSSACMTQLEAEPDGSLYVSVTMPCIEVGTVGGGTRLPAQRGCLDMLDLQVERPSEHLARLIAGVVLAGEISLLAALATNDLVQAHMQLNRAAVAVAVATAG</sequence>
<reference evidence="5" key="1">
    <citation type="submission" date="2017-02" db="UniProtKB">
        <authorList>
            <consortium name="WormBaseParasite"/>
        </authorList>
    </citation>
    <scope>IDENTIFICATION</scope>
</reference>
<dbReference type="GO" id="GO:0008299">
    <property type="term" value="P:isoprenoid biosynthetic process"/>
    <property type="evidence" value="ECO:0007669"/>
    <property type="project" value="TreeGrafter"/>
</dbReference>
<dbReference type="InterPro" id="IPR002202">
    <property type="entry name" value="HMG_CoA_Rdtase"/>
</dbReference>
<organism evidence="5">
    <name type="scientific">Rodentolepis nana</name>
    <name type="common">Dwarf tapeworm</name>
    <name type="synonym">Hymenolepis nana</name>
    <dbReference type="NCBI Taxonomy" id="102285"/>
    <lineage>
        <taxon>Eukaryota</taxon>
        <taxon>Metazoa</taxon>
        <taxon>Spiralia</taxon>
        <taxon>Lophotrochozoa</taxon>
        <taxon>Platyhelminthes</taxon>
        <taxon>Cestoda</taxon>
        <taxon>Eucestoda</taxon>
        <taxon>Cyclophyllidea</taxon>
        <taxon>Hymenolepididae</taxon>
        <taxon>Rodentolepis</taxon>
    </lineage>
</organism>
<dbReference type="AlphaFoldDB" id="A0A0R3TIW2"/>
<evidence type="ECO:0000313" key="3">
    <source>
        <dbReference type="EMBL" id="VDO02858.1"/>
    </source>
</evidence>
<dbReference type="GO" id="GO:0005778">
    <property type="term" value="C:peroxisomal membrane"/>
    <property type="evidence" value="ECO:0007669"/>
    <property type="project" value="TreeGrafter"/>
</dbReference>
<evidence type="ECO:0000256" key="2">
    <source>
        <dbReference type="ARBA" id="ARBA00012999"/>
    </source>
</evidence>
<evidence type="ECO:0000313" key="5">
    <source>
        <dbReference type="WBParaSite" id="HNAJ_0000700301-mRNA-1"/>
    </source>
</evidence>
<dbReference type="Gene3D" id="3.90.770.10">
    <property type="entry name" value="3-hydroxy-3-methylglutaryl-coenzyme A Reductase, Chain A, domain 2"/>
    <property type="match status" value="1"/>
</dbReference>
<evidence type="ECO:0000256" key="1">
    <source>
        <dbReference type="ARBA" id="ARBA00005084"/>
    </source>
</evidence>
<dbReference type="GO" id="GO:0016126">
    <property type="term" value="P:sterol biosynthetic process"/>
    <property type="evidence" value="ECO:0007669"/>
    <property type="project" value="TreeGrafter"/>
</dbReference>
<dbReference type="PANTHER" id="PTHR10572:SF24">
    <property type="entry name" value="3-HYDROXY-3-METHYLGLUTARYL-COENZYME A REDUCTASE"/>
    <property type="match status" value="1"/>
</dbReference>
<dbReference type="STRING" id="102285.A0A0R3TIW2"/>
<keyword evidence="4" id="KW-1185">Reference proteome</keyword>
<evidence type="ECO:0000313" key="4">
    <source>
        <dbReference type="Proteomes" id="UP000278807"/>
    </source>
</evidence>
<name>A0A0R3TIW2_RODNA</name>
<dbReference type="PROSITE" id="PS50065">
    <property type="entry name" value="HMG_COA_REDUCTASE_4"/>
    <property type="match status" value="1"/>
</dbReference>
<dbReference type="InterPro" id="IPR009029">
    <property type="entry name" value="HMG_CoA_Rdtase_sub-bd_dom_sf"/>
</dbReference>
<dbReference type="Pfam" id="PF00368">
    <property type="entry name" value="HMG-CoA_red"/>
    <property type="match status" value="1"/>
</dbReference>
<dbReference type="InterPro" id="IPR023074">
    <property type="entry name" value="HMG_CoA_Rdtase_cat_sf"/>
</dbReference>
<dbReference type="GO" id="GO:0005789">
    <property type="term" value="C:endoplasmic reticulum membrane"/>
    <property type="evidence" value="ECO:0007669"/>
    <property type="project" value="TreeGrafter"/>
</dbReference>